<keyword evidence="3" id="KW-1185">Reference proteome</keyword>
<organism evidence="2 3">
    <name type="scientific">Puccinia coronata f. sp. avenae</name>
    <dbReference type="NCBI Taxonomy" id="200324"/>
    <lineage>
        <taxon>Eukaryota</taxon>
        <taxon>Fungi</taxon>
        <taxon>Dikarya</taxon>
        <taxon>Basidiomycota</taxon>
        <taxon>Pucciniomycotina</taxon>
        <taxon>Pucciniomycetes</taxon>
        <taxon>Pucciniales</taxon>
        <taxon>Pucciniaceae</taxon>
        <taxon>Puccinia</taxon>
    </lineage>
</organism>
<dbReference type="AlphaFoldDB" id="A0A2N5W8W3"/>
<comment type="caution">
    <text evidence="2">The sequence shown here is derived from an EMBL/GenBank/DDBJ whole genome shotgun (WGS) entry which is preliminary data.</text>
</comment>
<sequence length="98" mass="10583">MIIGRLGLDSGQSSAFLSLGSQRSGGGLRIGLSVADQGFFLGSAEIEAEERNQRTRPECGTDLMPSTDGGGAPKALRRRHQNGQLRRLEKEESQNQQL</sequence>
<proteinExistence type="predicted"/>
<feature type="compositionally biased region" description="Basic and acidic residues" evidence="1">
    <location>
        <begin position="86"/>
        <end position="98"/>
    </location>
</feature>
<name>A0A2N5W8W3_9BASI</name>
<feature type="compositionally biased region" description="Basic and acidic residues" evidence="1">
    <location>
        <begin position="49"/>
        <end position="59"/>
    </location>
</feature>
<reference evidence="2 3" key="1">
    <citation type="submission" date="2017-11" db="EMBL/GenBank/DDBJ databases">
        <title>De novo assembly and phasing of dikaryotic genomes from two isolates of Puccinia coronata f. sp. avenae, the causal agent of oat crown rust.</title>
        <authorList>
            <person name="Miller M.E."/>
            <person name="Zhang Y."/>
            <person name="Omidvar V."/>
            <person name="Sperschneider J."/>
            <person name="Schwessinger B."/>
            <person name="Raley C."/>
            <person name="Palmer J.M."/>
            <person name="Garnica D."/>
            <person name="Upadhyaya N."/>
            <person name="Rathjen J."/>
            <person name="Taylor J.M."/>
            <person name="Park R.F."/>
            <person name="Dodds P.N."/>
            <person name="Hirsch C.D."/>
            <person name="Kianian S.F."/>
            <person name="Figueroa M."/>
        </authorList>
    </citation>
    <scope>NUCLEOTIDE SEQUENCE [LARGE SCALE GENOMIC DNA]</scope>
    <source>
        <strain evidence="2">12NC29</strain>
    </source>
</reference>
<gene>
    <name evidence="2" type="ORF">PCANC_00399</name>
</gene>
<protein>
    <submittedName>
        <fullName evidence="2">Uncharacterized protein</fullName>
    </submittedName>
</protein>
<evidence type="ECO:0000256" key="1">
    <source>
        <dbReference type="SAM" id="MobiDB-lite"/>
    </source>
</evidence>
<feature type="region of interest" description="Disordered" evidence="1">
    <location>
        <begin position="48"/>
        <end position="98"/>
    </location>
</feature>
<evidence type="ECO:0000313" key="2">
    <source>
        <dbReference type="EMBL" id="PLW58680.1"/>
    </source>
</evidence>
<evidence type="ECO:0000313" key="3">
    <source>
        <dbReference type="Proteomes" id="UP000235388"/>
    </source>
</evidence>
<dbReference type="Proteomes" id="UP000235388">
    <property type="component" value="Unassembled WGS sequence"/>
</dbReference>
<accession>A0A2N5W8W3</accession>
<dbReference type="EMBL" id="PGCJ01000001">
    <property type="protein sequence ID" value="PLW58680.1"/>
    <property type="molecule type" value="Genomic_DNA"/>
</dbReference>